<comment type="caution">
    <text evidence="1">The sequence shown here is derived from an EMBL/GenBank/DDBJ whole genome shotgun (WGS) entry which is preliminary data.</text>
</comment>
<organism evidence="1 2">
    <name type="scientific">Angustibacter aerolatus</name>
    <dbReference type="NCBI Taxonomy" id="1162965"/>
    <lineage>
        <taxon>Bacteria</taxon>
        <taxon>Bacillati</taxon>
        <taxon>Actinomycetota</taxon>
        <taxon>Actinomycetes</taxon>
        <taxon>Kineosporiales</taxon>
        <taxon>Kineosporiaceae</taxon>
    </lineage>
</organism>
<dbReference type="EMBL" id="BSUZ01000001">
    <property type="protein sequence ID" value="GMA86737.1"/>
    <property type="molecule type" value="Genomic_DNA"/>
</dbReference>
<reference evidence="2" key="1">
    <citation type="journal article" date="2019" name="Int. J. Syst. Evol. Microbiol.">
        <title>The Global Catalogue of Microorganisms (GCM) 10K type strain sequencing project: providing services to taxonomists for standard genome sequencing and annotation.</title>
        <authorList>
            <consortium name="The Broad Institute Genomics Platform"/>
            <consortium name="The Broad Institute Genome Sequencing Center for Infectious Disease"/>
            <person name="Wu L."/>
            <person name="Ma J."/>
        </authorList>
    </citation>
    <scope>NUCLEOTIDE SEQUENCE [LARGE SCALE GENOMIC DNA]</scope>
    <source>
        <strain evidence="2">NBRC 108730</strain>
    </source>
</reference>
<sequence length="43" mass="4656">MTSTRSCSLVRVHLLALAVAARKGLDPDTPRNLTRAVVLEPAR</sequence>
<dbReference type="Proteomes" id="UP001157017">
    <property type="component" value="Unassembled WGS sequence"/>
</dbReference>
<evidence type="ECO:0000313" key="2">
    <source>
        <dbReference type="Proteomes" id="UP001157017"/>
    </source>
</evidence>
<proteinExistence type="predicted"/>
<protein>
    <submittedName>
        <fullName evidence="1">Uncharacterized protein</fullName>
    </submittedName>
</protein>
<name>A0ABQ6JG20_9ACTN</name>
<gene>
    <name evidence="1" type="ORF">GCM10025868_19870</name>
</gene>
<dbReference type="Gene3D" id="3.40.50.10490">
    <property type="entry name" value="Glucose-6-phosphate isomerase like protein, domain 1"/>
    <property type="match status" value="1"/>
</dbReference>
<evidence type="ECO:0000313" key="1">
    <source>
        <dbReference type="EMBL" id="GMA86737.1"/>
    </source>
</evidence>
<accession>A0ABQ6JG20</accession>
<keyword evidence="2" id="KW-1185">Reference proteome</keyword>